<gene>
    <name evidence="1" type="ORF">VA603_13115</name>
</gene>
<sequence length="211" mass="23927">MSRRIVHVDGVGTGPRGRSFLYAFPCAYEDLAKLGMSGDPMARLQAFSRRYYEFFDLEQGWLVEAETVRQARAWETHWKRVLQEHLAPAPLLVPVGAAGHTEWFRGALPRLQEARQALATAGFAVHWPLSAWVREQVRPWRDELDGLEREVVMQWGGIEDWPPAARMPPLAALRDALDACVALSLPFDAWVSPALAAWFERNRLTAARWPA</sequence>
<dbReference type="Proteomes" id="UP001301653">
    <property type="component" value="Unassembled WGS sequence"/>
</dbReference>
<name>A0ABU5V581_9GAMM</name>
<comment type="caution">
    <text evidence="1">The sequence shown here is derived from an EMBL/GenBank/DDBJ whole genome shotgun (WGS) entry which is preliminary data.</text>
</comment>
<dbReference type="RefSeq" id="WP_323439115.1">
    <property type="nucleotide sequence ID" value="NZ_JAYFUH010000248.1"/>
</dbReference>
<keyword evidence="2" id="KW-1185">Reference proteome</keyword>
<evidence type="ECO:0000313" key="1">
    <source>
        <dbReference type="EMBL" id="MEA5668482.1"/>
    </source>
</evidence>
<accession>A0ABU5V581</accession>
<dbReference type="EMBL" id="JAYFUH010000248">
    <property type="protein sequence ID" value="MEA5668482.1"/>
    <property type="molecule type" value="Genomic_DNA"/>
</dbReference>
<protein>
    <submittedName>
        <fullName evidence="1">GIY-YIG nuclease family protein</fullName>
    </submittedName>
</protein>
<evidence type="ECO:0000313" key="2">
    <source>
        <dbReference type="Proteomes" id="UP001301653"/>
    </source>
</evidence>
<organism evidence="1 2">
    <name type="scientific">Stenotrophomonas capsici</name>
    <dbReference type="NCBI Taxonomy" id="3110230"/>
    <lineage>
        <taxon>Bacteria</taxon>
        <taxon>Pseudomonadati</taxon>
        <taxon>Pseudomonadota</taxon>
        <taxon>Gammaproteobacteria</taxon>
        <taxon>Lysobacterales</taxon>
        <taxon>Lysobacteraceae</taxon>
        <taxon>Stenotrophomonas</taxon>
    </lineage>
</organism>
<reference evidence="1 2" key="1">
    <citation type="submission" date="2023-12" db="EMBL/GenBank/DDBJ databases">
        <title>Stenotrophomonas guangdongensis sp. nov., isolated from wilted pepper plants (Capsicum annuum).</title>
        <authorList>
            <person name="Qiu M."/>
            <person name="Li Y."/>
            <person name="Liu Q."/>
            <person name="Zhang X."/>
            <person name="Huang Y."/>
            <person name="Guo R."/>
            <person name="Hu M."/>
            <person name="Zhou J."/>
            <person name="Zhou X."/>
        </authorList>
    </citation>
    <scope>NUCLEOTIDE SEQUENCE [LARGE SCALE GENOMIC DNA]</scope>
    <source>
        <strain evidence="1 2">MH1</strain>
    </source>
</reference>
<proteinExistence type="predicted"/>